<dbReference type="PANTHER" id="PTHR13068:SF113">
    <property type="entry name" value="TRANSCRIPTION TERMINATION FACTOR MTEF18, MITOCHONDRIAL"/>
    <property type="match status" value="1"/>
</dbReference>
<feature type="compositionally biased region" description="Basic residues" evidence="4">
    <location>
        <begin position="746"/>
        <end position="756"/>
    </location>
</feature>
<dbReference type="InterPro" id="IPR012438">
    <property type="entry name" value="DUF1639"/>
</dbReference>
<feature type="compositionally biased region" description="Basic and acidic residues" evidence="4">
    <location>
        <begin position="641"/>
        <end position="661"/>
    </location>
</feature>
<dbReference type="GO" id="GO:0006353">
    <property type="term" value="P:DNA-templated transcription termination"/>
    <property type="evidence" value="ECO:0007669"/>
    <property type="project" value="UniProtKB-KW"/>
</dbReference>
<feature type="compositionally biased region" description="Basic and acidic residues" evidence="4">
    <location>
        <begin position="616"/>
        <end position="628"/>
    </location>
</feature>
<feature type="region of interest" description="Disordered" evidence="4">
    <location>
        <begin position="722"/>
        <end position="774"/>
    </location>
</feature>
<dbReference type="SMART" id="SM00733">
    <property type="entry name" value="Mterf"/>
    <property type="match status" value="5"/>
</dbReference>
<evidence type="ECO:0000313" key="5">
    <source>
        <dbReference type="EMBL" id="VDD57903.1"/>
    </source>
</evidence>
<dbReference type="InterPro" id="IPR038538">
    <property type="entry name" value="MTERF_sf"/>
</dbReference>
<keyword evidence="2" id="KW-0804">Transcription</keyword>
<accession>A0A3P6FIP6</accession>
<name>A0A3P6FIP6_BRAOL</name>
<dbReference type="Pfam" id="PF02536">
    <property type="entry name" value="mTERF"/>
    <property type="match status" value="2"/>
</dbReference>
<proteinExistence type="inferred from homology"/>
<dbReference type="EMBL" id="LR031879">
    <property type="protein sequence ID" value="VDD57903.1"/>
    <property type="molecule type" value="Genomic_DNA"/>
</dbReference>
<evidence type="ECO:0000256" key="1">
    <source>
        <dbReference type="ARBA" id="ARBA00007692"/>
    </source>
</evidence>
<protein>
    <submittedName>
        <fullName evidence="5">Uncharacterized protein</fullName>
    </submittedName>
</protein>
<keyword evidence="2" id="KW-0805">Transcription regulation</keyword>
<gene>
    <name evidence="5" type="ORF">BOLC8T51132H</name>
</gene>
<dbReference type="GO" id="GO:0003676">
    <property type="term" value="F:nucleic acid binding"/>
    <property type="evidence" value="ECO:0007669"/>
    <property type="project" value="InterPro"/>
</dbReference>
<dbReference type="Gene3D" id="1.25.70.10">
    <property type="entry name" value="Transcription termination factor 3, mitochondrial"/>
    <property type="match status" value="3"/>
</dbReference>
<dbReference type="GO" id="GO:0005737">
    <property type="term" value="C:cytoplasm"/>
    <property type="evidence" value="ECO:0007669"/>
    <property type="project" value="UniProtKB-ARBA"/>
</dbReference>
<dbReference type="AlphaFoldDB" id="A0A3P6FIP6"/>
<dbReference type="Pfam" id="PF07797">
    <property type="entry name" value="DUF1639"/>
    <property type="match status" value="1"/>
</dbReference>
<comment type="similarity">
    <text evidence="1">Belongs to the mTERF family.</text>
</comment>
<feature type="region of interest" description="Disordered" evidence="4">
    <location>
        <begin position="606"/>
        <end position="667"/>
    </location>
</feature>
<keyword evidence="2" id="KW-0806">Transcription termination</keyword>
<dbReference type="PANTHER" id="PTHR13068">
    <property type="entry name" value="CGI-12 PROTEIN-RELATED"/>
    <property type="match status" value="1"/>
</dbReference>
<keyword evidence="3" id="KW-0809">Transit peptide</keyword>
<sequence>MFIIVRFKSALISRNLTTAAKRRRVPSIYKSLAIGEAQKAVTDYLHTTRSLSYSHAEHIATNASSSIRNLILNLDFSVATFSKSIRRHLRYHPINEFEFFFESIGIDLGEVGEYLPEKKFFFSEDPRVLEAACALSGFGFPWNKLGRLYREERSVFLQSGDEIGSVLGRLSGVGFSTVAVAGVCLAFPSVLRGGVEIGCLFVKVKRLVFYDLGFESEEMWELMGRNRSLFIECSEEALMRKTDYFCRFGVGKEEAALLILRNPDVMSFDLEKPVISVKGVLKHFGLSEDEVDALSLKHPHVFGRNRMKNLPHVVRALGLHEWIFDKLKNGTYHLLSSYSLMKPDEDIDREYQRGLEEIQNLRCKTHSFQKLDFLHQIGFAENGLTMKTLQHVHGTAVEIQERFQVLLDSGIDFSKACMLIRSSPKSLNQKPHSIQEKIRFLCEEMGDSLEYLEVYPAYLCFDLENRISPRFRFHKWLVEKGLSEKNYSIASIVATSEKAFIARLYGIHPAIPKHYFERFSYRKDRTTGFDQMFRQSIAFTPPVHGSDAPPPPQQQQSQQQPTVVNVSESSRRQQIAAASSSPVKSHPLHNFPLSDLRWAMNHANTHRLRKPSGRSPLREATNHGKGTEEVNEASGSSSFELRPEKQKKKDVVSESAADRSGTKSTAADGRSKIFIRIRTKNNEETADVATTAVSAATVVADVHETNESAEPVVDADVSIGERISDGGGGGGGQEGDEFGPKTWNLRPRKPPTKKRSIGGSCGGSGTVLAENKTQGTVRTEAIRSRNGVDAKIATTTERKEKKPRLSISLSKLEIDEDIYSLTGSKPSRRPKKRAKNVQKQLDVLFPGLWMGNVSADAYKVSEHA</sequence>
<feature type="compositionally biased region" description="Low complexity" evidence="4">
    <location>
        <begin position="572"/>
        <end position="581"/>
    </location>
</feature>
<feature type="region of interest" description="Disordered" evidence="4">
    <location>
        <begin position="540"/>
        <end position="588"/>
    </location>
</feature>
<reference evidence="5" key="1">
    <citation type="submission" date="2018-11" db="EMBL/GenBank/DDBJ databases">
        <authorList>
            <consortium name="Genoscope - CEA"/>
            <person name="William W."/>
        </authorList>
    </citation>
    <scope>NUCLEOTIDE SEQUENCE</scope>
</reference>
<evidence type="ECO:0000256" key="2">
    <source>
        <dbReference type="ARBA" id="ARBA00022472"/>
    </source>
</evidence>
<organism evidence="5">
    <name type="scientific">Brassica oleracea</name>
    <name type="common">Wild cabbage</name>
    <dbReference type="NCBI Taxonomy" id="3712"/>
    <lineage>
        <taxon>Eukaryota</taxon>
        <taxon>Viridiplantae</taxon>
        <taxon>Streptophyta</taxon>
        <taxon>Embryophyta</taxon>
        <taxon>Tracheophyta</taxon>
        <taxon>Spermatophyta</taxon>
        <taxon>Magnoliopsida</taxon>
        <taxon>eudicotyledons</taxon>
        <taxon>Gunneridae</taxon>
        <taxon>Pentapetalae</taxon>
        <taxon>rosids</taxon>
        <taxon>malvids</taxon>
        <taxon>Brassicales</taxon>
        <taxon>Brassicaceae</taxon>
        <taxon>Brassiceae</taxon>
        <taxon>Brassica</taxon>
    </lineage>
</organism>
<dbReference type="InterPro" id="IPR003690">
    <property type="entry name" value="MTERF"/>
</dbReference>
<dbReference type="FunFam" id="1.25.70.10:FF:000017">
    <property type="entry name" value="Transcription termination factor MTEF18, mitochondrial"/>
    <property type="match status" value="1"/>
</dbReference>
<evidence type="ECO:0000256" key="3">
    <source>
        <dbReference type="ARBA" id="ARBA00022946"/>
    </source>
</evidence>
<evidence type="ECO:0000256" key="4">
    <source>
        <dbReference type="SAM" id="MobiDB-lite"/>
    </source>
</evidence>